<reference evidence="1" key="1">
    <citation type="submission" date="2023-08" db="EMBL/GenBank/DDBJ databases">
        <authorList>
            <person name="Rotman E.R."/>
            <person name="Mimee M."/>
        </authorList>
    </citation>
    <scope>NUCLEOTIDE SEQUENCE</scope>
</reference>
<sequence length="34" mass="4080">MQFQVDKDIVNSYLRSILIRGDFAPCQAEWRLHE</sequence>
<organism evidence="1">
    <name type="scientific">Klebsiella phage vB_KpnM_Iguana_ER37</name>
    <dbReference type="NCBI Taxonomy" id="3076781"/>
    <lineage>
        <taxon>Viruses</taxon>
        <taxon>Duplodnaviria</taxon>
        <taxon>Heunggongvirae</taxon>
        <taxon>Uroviricota</taxon>
        <taxon>Caudoviricetes</taxon>
    </lineage>
</organism>
<protein>
    <submittedName>
        <fullName evidence="1">Uncharacterized protein</fullName>
    </submittedName>
</protein>
<proteinExistence type="predicted"/>
<gene>
    <name evidence="1" type="ORF">FVZTVLPZ_CDS0145</name>
</gene>
<name>A0AB38Z3W4_9CAUD</name>
<accession>A0AB38Z3W4</accession>
<dbReference type="EMBL" id="OR472445">
    <property type="protein sequence ID" value="WNV45642.1"/>
    <property type="molecule type" value="Genomic_DNA"/>
</dbReference>
<evidence type="ECO:0000313" key="1">
    <source>
        <dbReference type="EMBL" id="WNV45642.1"/>
    </source>
</evidence>